<evidence type="ECO:0000313" key="2">
    <source>
        <dbReference type="EMBL" id="GAX21164.1"/>
    </source>
</evidence>
<dbReference type="EMBL" id="BDSP01000156">
    <property type="protein sequence ID" value="GAX21164.1"/>
    <property type="molecule type" value="Genomic_DNA"/>
</dbReference>
<gene>
    <name evidence="2" type="ORF">FisN_14Hu374</name>
</gene>
<feature type="region of interest" description="Disordered" evidence="1">
    <location>
        <begin position="78"/>
        <end position="98"/>
    </location>
</feature>
<proteinExistence type="predicted"/>
<name>A0A1Z5K4K8_FISSO</name>
<dbReference type="InParanoid" id="A0A1Z5K4K8"/>
<reference evidence="2 3" key="1">
    <citation type="journal article" date="2015" name="Plant Cell">
        <title>Oil accumulation by the oleaginous diatom Fistulifera solaris as revealed by the genome and transcriptome.</title>
        <authorList>
            <person name="Tanaka T."/>
            <person name="Maeda Y."/>
            <person name="Veluchamy A."/>
            <person name="Tanaka M."/>
            <person name="Abida H."/>
            <person name="Marechal E."/>
            <person name="Bowler C."/>
            <person name="Muto M."/>
            <person name="Sunaga Y."/>
            <person name="Tanaka M."/>
            <person name="Yoshino T."/>
            <person name="Taniguchi T."/>
            <person name="Fukuda Y."/>
            <person name="Nemoto M."/>
            <person name="Matsumoto M."/>
            <person name="Wong P.S."/>
            <person name="Aburatani S."/>
            <person name="Fujibuchi W."/>
        </authorList>
    </citation>
    <scope>NUCLEOTIDE SEQUENCE [LARGE SCALE GENOMIC DNA]</scope>
    <source>
        <strain evidence="2 3">JPCC DA0580</strain>
    </source>
</reference>
<dbReference type="AlphaFoldDB" id="A0A1Z5K4K8"/>
<organism evidence="2 3">
    <name type="scientific">Fistulifera solaris</name>
    <name type="common">Oleaginous diatom</name>
    <dbReference type="NCBI Taxonomy" id="1519565"/>
    <lineage>
        <taxon>Eukaryota</taxon>
        <taxon>Sar</taxon>
        <taxon>Stramenopiles</taxon>
        <taxon>Ochrophyta</taxon>
        <taxon>Bacillariophyta</taxon>
        <taxon>Bacillariophyceae</taxon>
        <taxon>Bacillariophycidae</taxon>
        <taxon>Naviculales</taxon>
        <taxon>Naviculaceae</taxon>
        <taxon>Fistulifera</taxon>
    </lineage>
</organism>
<comment type="caution">
    <text evidence="2">The sequence shown here is derived from an EMBL/GenBank/DDBJ whole genome shotgun (WGS) entry which is preliminary data.</text>
</comment>
<dbReference type="Proteomes" id="UP000198406">
    <property type="component" value="Unassembled WGS sequence"/>
</dbReference>
<evidence type="ECO:0000256" key="1">
    <source>
        <dbReference type="SAM" id="MobiDB-lite"/>
    </source>
</evidence>
<keyword evidence="3" id="KW-1185">Reference proteome</keyword>
<evidence type="ECO:0000313" key="3">
    <source>
        <dbReference type="Proteomes" id="UP000198406"/>
    </source>
</evidence>
<sequence length="111" mass="12631">MAASSKHNDDAYPEDLGKLDYTFGANRRLRFRESFAAISQDDLRKAYDRDTLLMYKRICITGRSSLSCQTDNDVTTYGQSIAHDPAQPSRNNGYSEEHDTFPEEGIFVLEL</sequence>
<protein>
    <submittedName>
        <fullName evidence="2">Uncharacterized protein</fullName>
    </submittedName>
</protein>
<accession>A0A1Z5K4K8</accession>